<evidence type="ECO:0000313" key="2">
    <source>
        <dbReference type="Proteomes" id="UP000828390"/>
    </source>
</evidence>
<dbReference type="EMBL" id="JAIWYP010000002">
    <property type="protein sequence ID" value="KAH3865447.1"/>
    <property type="molecule type" value="Genomic_DNA"/>
</dbReference>
<accession>A0A9D4LUT5</accession>
<evidence type="ECO:0000313" key="1">
    <source>
        <dbReference type="EMBL" id="KAH3865447.1"/>
    </source>
</evidence>
<keyword evidence="2" id="KW-1185">Reference proteome</keyword>
<protein>
    <submittedName>
        <fullName evidence="1">Uncharacterized protein</fullName>
    </submittedName>
</protein>
<sequence length="80" mass="9106">MLFPKTRARLQRFEYSHGFLGRKKPFAPTISLRNIETGVTSTGTVYAHHANEIGSEIVDNLKGQDVMEVSFKKRNQVVTR</sequence>
<dbReference type="Proteomes" id="UP000828390">
    <property type="component" value="Unassembled WGS sequence"/>
</dbReference>
<gene>
    <name evidence="1" type="ORF">DPMN_028486</name>
</gene>
<reference evidence="1" key="2">
    <citation type="submission" date="2020-11" db="EMBL/GenBank/DDBJ databases">
        <authorList>
            <person name="McCartney M.A."/>
            <person name="Auch B."/>
            <person name="Kono T."/>
            <person name="Mallez S."/>
            <person name="Becker A."/>
            <person name="Gohl D.M."/>
            <person name="Silverstein K.A.T."/>
            <person name="Koren S."/>
            <person name="Bechman K.B."/>
            <person name="Herman A."/>
            <person name="Abrahante J.E."/>
            <person name="Garbe J."/>
        </authorList>
    </citation>
    <scope>NUCLEOTIDE SEQUENCE</scope>
    <source>
        <strain evidence="1">Duluth1</strain>
        <tissue evidence="1">Whole animal</tissue>
    </source>
</reference>
<name>A0A9D4LUT5_DREPO</name>
<comment type="caution">
    <text evidence="1">The sequence shown here is derived from an EMBL/GenBank/DDBJ whole genome shotgun (WGS) entry which is preliminary data.</text>
</comment>
<organism evidence="1 2">
    <name type="scientific">Dreissena polymorpha</name>
    <name type="common">Zebra mussel</name>
    <name type="synonym">Mytilus polymorpha</name>
    <dbReference type="NCBI Taxonomy" id="45954"/>
    <lineage>
        <taxon>Eukaryota</taxon>
        <taxon>Metazoa</taxon>
        <taxon>Spiralia</taxon>
        <taxon>Lophotrochozoa</taxon>
        <taxon>Mollusca</taxon>
        <taxon>Bivalvia</taxon>
        <taxon>Autobranchia</taxon>
        <taxon>Heteroconchia</taxon>
        <taxon>Euheterodonta</taxon>
        <taxon>Imparidentia</taxon>
        <taxon>Neoheterodontei</taxon>
        <taxon>Myida</taxon>
        <taxon>Dreissenoidea</taxon>
        <taxon>Dreissenidae</taxon>
        <taxon>Dreissena</taxon>
    </lineage>
</organism>
<proteinExistence type="predicted"/>
<dbReference type="AlphaFoldDB" id="A0A9D4LUT5"/>
<reference evidence="1" key="1">
    <citation type="journal article" date="2019" name="bioRxiv">
        <title>The Genome of the Zebra Mussel, Dreissena polymorpha: A Resource for Invasive Species Research.</title>
        <authorList>
            <person name="McCartney M.A."/>
            <person name="Auch B."/>
            <person name="Kono T."/>
            <person name="Mallez S."/>
            <person name="Zhang Y."/>
            <person name="Obille A."/>
            <person name="Becker A."/>
            <person name="Abrahante J.E."/>
            <person name="Garbe J."/>
            <person name="Badalamenti J.P."/>
            <person name="Herman A."/>
            <person name="Mangelson H."/>
            <person name="Liachko I."/>
            <person name="Sullivan S."/>
            <person name="Sone E.D."/>
            <person name="Koren S."/>
            <person name="Silverstein K.A.T."/>
            <person name="Beckman K.B."/>
            <person name="Gohl D.M."/>
        </authorList>
    </citation>
    <scope>NUCLEOTIDE SEQUENCE</scope>
    <source>
        <strain evidence="1">Duluth1</strain>
        <tissue evidence="1">Whole animal</tissue>
    </source>
</reference>